<protein>
    <recommendedName>
        <fullName evidence="2">DUF7349 domain-containing protein</fullName>
    </recommendedName>
</protein>
<proteinExistence type="predicted"/>
<dbReference type="OrthoDB" id="27548at10239"/>
<evidence type="ECO:0000313" key="3">
    <source>
        <dbReference type="EMBL" id="AGK86822.1"/>
    </source>
</evidence>
<evidence type="ECO:0000256" key="1">
    <source>
        <dbReference type="SAM" id="MobiDB-lite"/>
    </source>
</evidence>
<organism evidence="3 4">
    <name type="scientific">Bacillus phage SIOphi</name>
    <dbReference type="NCBI Taxonomy" id="1285382"/>
    <lineage>
        <taxon>Viruses</taxon>
        <taxon>Duplodnaviria</taxon>
        <taxon>Heunggongvirae</taxon>
        <taxon>Uroviricota</taxon>
        <taxon>Caudoviricetes</taxon>
        <taxon>Herelleviridae</taxon>
        <taxon>Bastillevirinae</taxon>
        <taxon>Siophivirus</taxon>
        <taxon>Siophivirus SIOphi</taxon>
    </lineage>
</organism>
<evidence type="ECO:0000259" key="2">
    <source>
        <dbReference type="Pfam" id="PF24040"/>
    </source>
</evidence>
<reference evidence="3 4" key="1">
    <citation type="submission" date="2013-02" db="EMBL/GenBank/DDBJ databases">
        <authorList>
            <person name="Lukaszewicz M."/>
            <person name="Biegalska A."/>
            <person name="Krasowska A."/>
        </authorList>
    </citation>
    <scope>NUCLEOTIDE SEQUENCE [LARGE SCALE GENOMIC DNA]</scope>
</reference>
<accession>R4JDN8</accession>
<name>R4JDN8_9CAUD</name>
<feature type="compositionally biased region" description="Basic and acidic residues" evidence="1">
    <location>
        <begin position="47"/>
        <end position="69"/>
    </location>
</feature>
<feature type="region of interest" description="Disordered" evidence="1">
    <location>
        <begin position="47"/>
        <end position="82"/>
    </location>
</feature>
<gene>
    <name evidence="3" type="ORF">SIOphi_00070</name>
</gene>
<sequence length="82" mass="9490">MLVNELLANKQVATQFGQISFNEKGECKDLKPEQEKVLGKLPNFHIVKDKPKKEAKVEEAKEEPKEKKTQPKKKKTTKKEEK</sequence>
<dbReference type="Pfam" id="PF24040">
    <property type="entry name" value="DUF7349"/>
    <property type="match status" value="1"/>
</dbReference>
<feature type="domain" description="DUF7349" evidence="2">
    <location>
        <begin position="4"/>
        <end position="53"/>
    </location>
</feature>
<evidence type="ECO:0000313" key="4">
    <source>
        <dbReference type="Proteomes" id="UP000258501"/>
    </source>
</evidence>
<dbReference type="EMBL" id="KC699836">
    <property type="protein sequence ID" value="AGK86822.1"/>
    <property type="molecule type" value="Genomic_DNA"/>
</dbReference>
<dbReference type="Proteomes" id="UP000258501">
    <property type="component" value="Segment"/>
</dbReference>
<dbReference type="InterPro" id="IPR055773">
    <property type="entry name" value="DUF7349"/>
</dbReference>
<feature type="compositionally biased region" description="Basic residues" evidence="1">
    <location>
        <begin position="70"/>
        <end position="82"/>
    </location>
</feature>
<keyword evidence="4" id="KW-1185">Reference proteome</keyword>